<gene>
    <name evidence="6" type="ORF">TOLI1172_LOCUS5982</name>
</gene>
<reference evidence="6" key="1">
    <citation type="submission" date="2021-01" db="EMBL/GenBank/DDBJ databases">
        <authorList>
            <person name="Corre E."/>
            <person name="Pelletier E."/>
            <person name="Niang G."/>
            <person name="Scheremetjew M."/>
            <person name="Finn R."/>
            <person name="Kale V."/>
            <person name="Holt S."/>
            <person name="Cochrane G."/>
            <person name="Meng A."/>
            <person name="Brown T."/>
            <person name="Cohen L."/>
        </authorList>
    </citation>
    <scope>NUCLEOTIDE SEQUENCE</scope>
    <source>
        <strain evidence="6">CCMP3278</strain>
    </source>
</reference>
<dbReference type="InterPro" id="IPR039361">
    <property type="entry name" value="Cyclin"/>
</dbReference>
<accession>A0A7S0ZH55</accession>
<dbReference type="EMBL" id="HBFP01008366">
    <property type="protein sequence ID" value="CAD8821587.1"/>
    <property type="molecule type" value="Transcribed_RNA"/>
</dbReference>
<keyword evidence="3" id="KW-0131">Cell cycle</keyword>
<dbReference type="AlphaFoldDB" id="A0A7S0ZH55"/>
<dbReference type="PROSITE" id="PS00292">
    <property type="entry name" value="CYCLINS"/>
    <property type="match status" value="1"/>
</dbReference>
<evidence type="ECO:0000313" key="6">
    <source>
        <dbReference type="EMBL" id="CAD8821587.1"/>
    </source>
</evidence>
<organism evidence="6">
    <name type="scientific">Timspurckia oligopyrenoides</name>
    <dbReference type="NCBI Taxonomy" id="708627"/>
    <lineage>
        <taxon>Eukaryota</taxon>
        <taxon>Rhodophyta</taxon>
        <taxon>Bangiophyceae</taxon>
        <taxon>Porphyridiales</taxon>
        <taxon>Porphyridiaceae</taxon>
        <taxon>Timspurckia</taxon>
    </lineage>
</organism>
<protein>
    <recommendedName>
        <fullName evidence="5">Cyclin-like domain-containing protein</fullName>
    </recommendedName>
</protein>
<dbReference type="SUPFAM" id="SSF47954">
    <property type="entry name" value="Cyclin-like"/>
    <property type="match status" value="1"/>
</dbReference>
<dbReference type="InterPro" id="IPR013763">
    <property type="entry name" value="Cyclin-like_dom"/>
</dbReference>
<comment type="similarity">
    <text evidence="4">Belongs to the cyclin family.</text>
</comment>
<keyword evidence="2 4" id="KW-0195">Cyclin</keyword>
<evidence type="ECO:0000256" key="2">
    <source>
        <dbReference type="ARBA" id="ARBA00023127"/>
    </source>
</evidence>
<dbReference type="Gene3D" id="1.10.472.10">
    <property type="entry name" value="Cyclin-like"/>
    <property type="match status" value="2"/>
</dbReference>
<dbReference type="InterPro" id="IPR006671">
    <property type="entry name" value="Cyclin_N"/>
</dbReference>
<dbReference type="InterPro" id="IPR036915">
    <property type="entry name" value="Cyclin-like_sf"/>
</dbReference>
<evidence type="ECO:0000256" key="1">
    <source>
        <dbReference type="ARBA" id="ARBA00022618"/>
    </source>
</evidence>
<evidence type="ECO:0000256" key="4">
    <source>
        <dbReference type="RuleBase" id="RU000383"/>
    </source>
</evidence>
<dbReference type="SMART" id="SM00385">
    <property type="entry name" value="CYCLIN"/>
    <property type="match status" value="1"/>
</dbReference>
<proteinExistence type="inferred from homology"/>
<evidence type="ECO:0000259" key="5">
    <source>
        <dbReference type="SMART" id="SM00385"/>
    </source>
</evidence>
<feature type="domain" description="Cyclin-like" evidence="5">
    <location>
        <begin position="75"/>
        <end position="158"/>
    </location>
</feature>
<evidence type="ECO:0000256" key="3">
    <source>
        <dbReference type="ARBA" id="ARBA00023306"/>
    </source>
</evidence>
<name>A0A7S0ZH55_9RHOD</name>
<keyword evidence="1" id="KW-0132">Cell division</keyword>
<sequence>MMRLGRCLVHADGRADLHDSEESGEILWQNMDDLEDFQLEQLERAVAIEDDFLPDADALFAKNPWHMKHRSTLIEWIFAQRNSLGVQHQTALLAINYLDRVLAKMETSAKHAVIITQTCLYIACKFHEGDLYALEDLMTLWSDGDFEKMLKFEILILKALGWRLNCSTMHTFALLLHTGLTPGPDTEWNQIAEGLQIKASLQMLFIGVKPSVLGAAIFNTSMKSISSSSNRKRLHGTSNCMMRKAQIDTSAVSYTESIIRTLKKRCKIIEDDREMNGNSTALKSTGCLMDTTTAVFEKM</sequence>
<dbReference type="GO" id="GO:0051301">
    <property type="term" value="P:cell division"/>
    <property type="evidence" value="ECO:0007669"/>
    <property type="project" value="UniProtKB-KW"/>
</dbReference>
<dbReference type="InterPro" id="IPR048258">
    <property type="entry name" value="Cyclins_cyclin-box"/>
</dbReference>
<dbReference type="PANTHER" id="PTHR10177">
    <property type="entry name" value="CYCLINS"/>
    <property type="match status" value="1"/>
</dbReference>
<dbReference type="Pfam" id="PF00134">
    <property type="entry name" value="Cyclin_N"/>
    <property type="match status" value="1"/>
</dbReference>